<dbReference type="InterPro" id="IPR036179">
    <property type="entry name" value="Ig-like_dom_sf"/>
</dbReference>
<evidence type="ECO:0000256" key="1">
    <source>
        <dbReference type="ARBA" id="ARBA00023157"/>
    </source>
</evidence>
<dbReference type="InterPro" id="IPR013783">
    <property type="entry name" value="Ig-like_fold"/>
</dbReference>
<dbReference type="SMART" id="SM00407">
    <property type="entry name" value="IGc1"/>
    <property type="match status" value="9"/>
</dbReference>
<dbReference type="InterPro" id="IPR003597">
    <property type="entry name" value="Ig_C1-set"/>
</dbReference>
<evidence type="ECO:0000313" key="5">
    <source>
        <dbReference type="EMBL" id="PWA19246.1"/>
    </source>
</evidence>
<dbReference type="FunFam" id="2.60.40.10:FF:000283">
    <property type="entry name" value="Immunoglobulin kappa constant"/>
    <property type="match status" value="1"/>
</dbReference>
<dbReference type="EMBL" id="NHOQ01002164">
    <property type="protein sequence ID" value="PWA19246.1"/>
    <property type="molecule type" value="Genomic_DNA"/>
</dbReference>
<accession>A0A315VAZ5</accession>
<keyword evidence="3" id="KW-1133">Transmembrane helix</keyword>
<evidence type="ECO:0000256" key="2">
    <source>
        <dbReference type="ARBA" id="ARBA00023319"/>
    </source>
</evidence>
<keyword evidence="6" id="KW-1185">Reference proteome</keyword>
<feature type="domain" description="Ig-like" evidence="4">
    <location>
        <begin position="304"/>
        <end position="400"/>
    </location>
</feature>
<gene>
    <name evidence="5" type="ORF">CCH79_00014548</name>
</gene>
<name>A0A315VAZ5_GAMAF</name>
<feature type="domain" description="Ig-like" evidence="4">
    <location>
        <begin position="1"/>
        <end position="77"/>
    </location>
</feature>
<comment type="caution">
    <text evidence="5">The sequence shown here is derived from an EMBL/GenBank/DDBJ whole genome shotgun (WGS) entry which is preliminary data.</text>
</comment>
<dbReference type="CDD" id="cd00098">
    <property type="entry name" value="IgC1"/>
    <property type="match status" value="3"/>
</dbReference>
<dbReference type="Pfam" id="PF07654">
    <property type="entry name" value="C1-set"/>
    <property type="match status" value="9"/>
</dbReference>
<dbReference type="InterPro" id="IPR003599">
    <property type="entry name" value="Ig_sub"/>
</dbReference>
<dbReference type="SMART" id="SM00409">
    <property type="entry name" value="IG"/>
    <property type="match status" value="4"/>
</dbReference>
<feature type="domain" description="Ig-like" evidence="4">
    <location>
        <begin position="977"/>
        <end position="1066"/>
    </location>
</feature>
<feature type="domain" description="Ig-like" evidence="4">
    <location>
        <begin position="726"/>
        <end position="815"/>
    </location>
</feature>
<protein>
    <recommendedName>
        <fullName evidence="4">Ig-like domain-containing protein</fullName>
    </recommendedName>
</protein>
<dbReference type="SUPFAM" id="SSF48726">
    <property type="entry name" value="Immunoglobulin"/>
    <property type="match status" value="13"/>
</dbReference>
<evidence type="ECO:0000259" key="4">
    <source>
        <dbReference type="PROSITE" id="PS50835"/>
    </source>
</evidence>
<dbReference type="InterPro" id="IPR050380">
    <property type="entry name" value="Immune_Resp_Modulators"/>
</dbReference>
<dbReference type="Gene3D" id="2.60.40.10">
    <property type="entry name" value="Immunoglobulins"/>
    <property type="match status" value="12"/>
</dbReference>
<sequence>MVTLGCLATGFNPSSITFSWEQGSTALSSVIQYPSIQKGNEYMGISQVQVRRQDWEARKPFKCIANHAAGQQHASVTKINDVYELPTLKVCSSVDDTKDEAYFSCFAKDFSPNKYKITWHKDGQAITGTIDEVITSSQGRNDTNGTVLYSVASLLTLPSRAVPEGSQLTCLFEGKGERNPVFLNSTVSHKQCSAVTEGCEEDMDIKIISPTNKDIFLDGKATLICEVTEKKGGFEKIAWLDEKDAELVSTKENIGSNVHRATIEITFDEWSKGVKRICEVHSTEWIDPVKREYKRNSGGASKRPSVFMLPPLEQTRENTVVLTCYVKDFSPREIYVDWLVDDEKASTRYQFSTTEPMENNGLFSVYSQVILTQEQWDEKDVVYSCAVHHESVAKSSRTLVRSIGSRTFEKTNVVNLSMNMIPPKMTLYPVWDGEVKISDVRLICALSDYFPKDITVQWYKGDELLTSNPNVRDFISGNKENTTYSQTTEITPDKEEWIKGSTFSCRSTHKAQNLTGTINICQIYGKYTPPIYMETPNFMKVMTESEVEAKCSISTVLNAKLTWEMDGVPVRIRSTVFTNETFVSSTLKVPSETWAKKKKIQCKAEHLCFTAMKTISISEPSVGRPQVEIRRSFSKLRNGESAVFQCDVSELSSQDLYVTFQVNGADASQKYYIDLPEGSGPYSVSRSFSVPRESWKIDTTVSCTVNQGFSSSPFKSNLMSRIFVKPSVELLLAPSRASDQQTLLCYGWGFDPQIKWLNGFEQKSTSNHDISMDANGRVAVTSQLQVAQTEWKSGKAFTCEVSDKSLNAVVRKEISVCSACSSLPPNIELDMPNLKTVTTTFVKATCLVHTAFDAKNSGTIYKDSTSKPDSFSVGQPQVEIRRSFSKLRKGESAVFQCDVSELSSQDLYVTFQVNRADASEKYYIDLPEGSGPHSVSRSFSVPTEFWKNDTNVSCTVNQGFSNSLFKSNLMSRIFVEPSMEVHPAPSKGFEQQTLVCSGSGFDPQIKWLNGSKEINASNSDISMNNNGHVAVMSQLHVGHAEWKRGMVFTCEVSDSSLRKSVKKDISICSVTPTSTHMVGVYIQRPKLEELQKKGQVTVTCLFVGTSLSDFSIIWRVGDQRASPSNINMEKPVSHNNGTETLHSSLYVSAEDWHSNKQVSCAGKHPCSNKSYKDYISKITDLHQPVLRIVEPTFDELYTSDSVILTCLVSAFFPSDIIVQWRENGQQLPASLYINSPSWKEPGRRYFSMRSRLNVTKAENNNSTYSCVVRHESSESPLETSITTVRYTKPSAVLLQGENELMCLVSDFNPKSINITWFRSETTELSDYNITEPYVGPDRKFRILSRLRLAPIDTLPGMIITCRVTHEGTTISVNMSKPDTLEYCIFFDTIKDLDVSQDALKETWTMALTFLCFFLFTIIFSLVVLIV</sequence>
<proteinExistence type="predicted"/>
<evidence type="ECO:0000313" key="6">
    <source>
        <dbReference type="Proteomes" id="UP000250572"/>
    </source>
</evidence>
<keyword evidence="3" id="KW-0472">Membrane</keyword>
<dbReference type="PANTHER" id="PTHR23411">
    <property type="entry name" value="TAPASIN"/>
    <property type="match status" value="1"/>
</dbReference>
<dbReference type="InterPro" id="IPR003006">
    <property type="entry name" value="Ig/MHC_CS"/>
</dbReference>
<feature type="domain" description="Ig-like" evidence="4">
    <location>
        <begin position="1072"/>
        <end position="1176"/>
    </location>
</feature>
<feature type="domain" description="Ig-like" evidence="4">
    <location>
        <begin position="876"/>
        <end position="971"/>
    </location>
</feature>
<feature type="domain" description="Ig-like" evidence="4">
    <location>
        <begin position="1184"/>
        <end position="1282"/>
    </location>
</feature>
<feature type="domain" description="Ig-like" evidence="4">
    <location>
        <begin position="625"/>
        <end position="720"/>
    </location>
</feature>
<feature type="domain" description="Ig-like" evidence="4">
    <location>
        <begin position="1295"/>
        <end position="1375"/>
    </location>
</feature>
<evidence type="ECO:0000256" key="3">
    <source>
        <dbReference type="SAM" id="Phobius"/>
    </source>
</evidence>
<feature type="transmembrane region" description="Helical" evidence="3">
    <location>
        <begin position="1403"/>
        <end position="1425"/>
    </location>
</feature>
<feature type="domain" description="Ig-like" evidence="4">
    <location>
        <begin position="86"/>
        <end position="188"/>
    </location>
</feature>
<feature type="domain" description="Ig-like" evidence="4">
    <location>
        <begin position="423"/>
        <end position="519"/>
    </location>
</feature>
<dbReference type="PROSITE" id="PS00290">
    <property type="entry name" value="IG_MHC"/>
    <property type="match status" value="1"/>
</dbReference>
<feature type="non-terminal residue" evidence="5">
    <location>
        <position position="1426"/>
    </location>
</feature>
<dbReference type="Proteomes" id="UP000250572">
    <property type="component" value="Unassembled WGS sequence"/>
</dbReference>
<keyword evidence="3" id="KW-0812">Transmembrane</keyword>
<reference evidence="5 6" key="1">
    <citation type="journal article" date="2018" name="G3 (Bethesda)">
        <title>A High-Quality Reference Genome for the Invasive Mosquitofish Gambusia affinis Using a Chicago Library.</title>
        <authorList>
            <person name="Hoffberg S.L."/>
            <person name="Troendle N.J."/>
            <person name="Glenn T.C."/>
            <person name="Mahmud O."/>
            <person name="Louha S."/>
            <person name="Chalopin D."/>
            <person name="Bennetzen J.L."/>
            <person name="Mauricio R."/>
        </authorList>
    </citation>
    <scope>NUCLEOTIDE SEQUENCE [LARGE SCALE GENOMIC DNA]</scope>
    <source>
        <strain evidence="5">NE01/NJP1002.9</strain>
        <tissue evidence="5">Muscle</tissue>
    </source>
</reference>
<keyword evidence="1" id="KW-1015">Disulfide bond</keyword>
<dbReference type="PROSITE" id="PS50835">
    <property type="entry name" value="IG_LIKE"/>
    <property type="match status" value="12"/>
</dbReference>
<feature type="domain" description="Ig-like" evidence="4">
    <location>
        <begin position="530"/>
        <end position="618"/>
    </location>
</feature>
<keyword evidence="2" id="KW-0393">Immunoglobulin domain</keyword>
<dbReference type="STRING" id="33528.ENSGAFP00000027944"/>
<dbReference type="InterPro" id="IPR007110">
    <property type="entry name" value="Ig-like_dom"/>
</dbReference>
<organism evidence="5 6">
    <name type="scientific">Gambusia affinis</name>
    <name type="common">Western mosquitofish</name>
    <name type="synonym">Heterandria affinis</name>
    <dbReference type="NCBI Taxonomy" id="33528"/>
    <lineage>
        <taxon>Eukaryota</taxon>
        <taxon>Metazoa</taxon>
        <taxon>Chordata</taxon>
        <taxon>Craniata</taxon>
        <taxon>Vertebrata</taxon>
        <taxon>Euteleostomi</taxon>
        <taxon>Actinopterygii</taxon>
        <taxon>Neopterygii</taxon>
        <taxon>Teleostei</taxon>
        <taxon>Neoteleostei</taxon>
        <taxon>Acanthomorphata</taxon>
        <taxon>Ovalentaria</taxon>
        <taxon>Atherinomorphae</taxon>
        <taxon>Cyprinodontiformes</taxon>
        <taxon>Poeciliidae</taxon>
        <taxon>Poeciliinae</taxon>
        <taxon>Gambusia</taxon>
    </lineage>
</organism>